<feature type="signal peptide" evidence="2">
    <location>
        <begin position="1"/>
        <end position="22"/>
    </location>
</feature>
<organism evidence="3 4">
    <name type="scientific">Jiella pelagia</name>
    <dbReference type="NCBI Taxonomy" id="2986949"/>
    <lineage>
        <taxon>Bacteria</taxon>
        <taxon>Pseudomonadati</taxon>
        <taxon>Pseudomonadota</taxon>
        <taxon>Alphaproteobacteria</taxon>
        <taxon>Hyphomicrobiales</taxon>
        <taxon>Aurantimonadaceae</taxon>
        <taxon>Jiella</taxon>
    </lineage>
</organism>
<proteinExistence type="predicted"/>
<dbReference type="EMBL" id="CP114029">
    <property type="protein sequence ID" value="WAP67935.1"/>
    <property type="molecule type" value="Genomic_DNA"/>
</dbReference>
<dbReference type="PIRSF" id="PIRSF031982">
    <property type="entry name" value="UCP031982_abhydr"/>
    <property type="match status" value="1"/>
</dbReference>
<protein>
    <recommendedName>
        <fullName evidence="5">Dienelactone hydrolase</fullName>
    </recommendedName>
</protein>
<dbReference type="RefSeq" id="WP_268880410.1">
    <property type="nucleotide sequence ID" value="NZ_CP114029.1"/>
</dbReference>
<sequence length="370" mass="38901">MPSRLSLLACLTSLLLAGSAFAAPDEATSPKAAVPVAGPVEPLAGYDRFDIAAAHRAVLVPGSVWYPASTRTYAITIGDNPIFHGTRALVGAAAQEGQHPLILLSHGSGGNMDSLGWLSSQLALRGAMVVAVNHPGTTSGDSSPRRTARIDKRAKDLSAALDTVLADPSFGPLIDRSRIAALGFSLGGTAVIDLAGGRFERSKYRDYCQRFSDQPDCVFFRKGGVDFDNLPREMEADVRDPRISSLVAIEPGMTDALSDESIEAMTLPVLLLGFGAPDPWRAVDVSASGTDLAGRLPDATYEIIRPATHFTFLGLCKPEGAKLLEDEQDDPVCTDPEGSDRATVHARVIDAVASFLGLAGQPGAASADHQ</sequence>
<evidence type="ECO:0000313" key="4">
    <source>
        <dbReference type="Proteomes" id="UP001164020"/>
    </source>
</evidence>
<dbReference type="InterPro" id="IPR016986">
    <property type="entry name" value="UCP031982_abhydr"/>
</dbReference>
<dbReference type="Gene3D" id="3.40.50.1820">
    <property type="entry name" value="alpha/beta hydrolase"/>
    <property type="match status" value="1"/>
</dbReference>
<dbReference type="Proteomes" id="UP001164020">
    <property type="component" value="Chromosome"/>
</dbReference>
<gene>
    <name evidence="3" type="ORF">OH818_21245</name>
</gene>
<keyword evidence="4" id="KW-1185">Reference proteome</keyword>
<evidence type="ECO:0000256" key="2">
    <source>
        <dbReference type="SAM" id="SignalP"/>
    </source>
</evidence>
<keyword evidence="2" id="KW-0732">Signal</keyword>
<evidence type="ECO:0000313" key="3">
    <source>
        <dbReference type="EMBL" id="WAP67935.1"/>
    </source>
</evidence>
<accession>A0ABY7BXU1</accession>
<dbReference type="InterPro" id="IPR050261">
    <property type="entry name" value="FrsA_esterase"/>
</dbReference>
<feature type="chain" id="PRO_5045583506" description="Dienelactone hydrolase" evidence="2">
    <location>
        <begin position="23"/>
        <end position="370"/>
    </location>
</feature>
<dbReference type="InterPro" id="IPR029058">
    <property type="entry name" value="AB_hydrolase_fold"/>
</dbReference>
<dbReference type="PANTHER" id="PTHR22946:SF9">
    <property type="entry name" value="POLYKETIDE TRANSFERASE AF380"/>
    <property type="match status" value="1"/>
</dbReference>
<dbReference type="SUPFAM" id="SSF53474">
    <property type="entry name" value="alpha/beta-Hydrolases"/>
    <property type="match status" value="1"/>
</dbReference>
<evidence type="ECO:0000256" key="1">
    <source>
        <dbReference type="ARBA" id="ARBA00022801"/>
    </source>
</evidence>
<name>A0ABY7BXU1_9HYPH</name>
<reference evidence="3" key="1">
    <citation type="submission" date="2022-12" db="EMBL/GenBank/DDBJ databases">
        <title>Jiella pelagia sp. nov., isolated from phosphonate enriched culture of Northwest Pacific surface seawater.</title>
        <authorList>
            <person name="Shin D.Y."/>
            <person name="Hwang C.Y."/>
        </authorList>
    </citation>
    <scope>NUCLEOTIDE SEQUENCE</scope>
    <source>
        <strain evidence="3">HL-NP1</strain>
    </source>
</reference>
<evidence type="ECO:0008006" key="5">
    <source>
        <dbReference type="Google" id="ProtNLM"/>
    </source>
</evidence>
<dbReference type="PANTHER" id="PTHR22946">
    <property type="entry name" value="DIENELACTONE HYDROLASE DOMAIN-CONTAINING PROTEIN-RELATED"/>
    <property type="match status" value="1"/>
</dbReference>
<keyword evidence="1" id="KW-0378">Hydrolase</keyword>